<name>A0ABR9HPL9_9ACTN</name>
<protein>
    <recommendedName>
        <fullName evidence="4">DUF4244 domain-containing protein</fullName>
    </recommendedName>
</protein>
<evidence type="ECO:0000313" key="2">
    <source>
        <dbReference type="EMBL" id="MBE1460975.1"/>
    </source>
</evidence>
<dbReference type="Proteomes" id="UP000598217">
    <property type="component" value="Unassembled WGS sequence"/>
</dbReference>
<dbReference type="InterPro" id="IPR025338">
    <property type="entry name" value="DUF4244"/>
</dbReference>
<evidence type="ECO:0008006" key="4">
    <source>
        <dbReference type="Google" id="ProtNLM"/>
    </source>
</evidence>
<comment type="caution">
    <text evidence="2">The sequence shown here is derived from an EMBL/GenBank/DDBJ whole genome shotgun (WGS) entry which is preliminary data.</text>
</comment>
<organism evidence="2 3">
    <name type="scientific">Nocardiopsis terrae</name>
    <dbReference type="NCBI Taxonomy" id="372655"/>
    <lineage>
        <taxon>Bacteria</taxon>
        <taxon>Bacillati</taxon>
        <taxon>Actinomycetota</taxon>
        <taxon>Actinomycetes</taxon>
        <taxon>Streptosporangiales</taxon>
        <taxon>Nocardiopsidaceae</taxon>
        <taxon>Nocardiopsis</taxon>
    </lineage>
</organism>
<evidence type="ECO:0000313" key="3">
    <source>
        <dbReference type="Proteomes" id="UP000598217"/>
    </source>
</evidence>
<evidence type="ECO:0000256" key="1">
    <source>
        <dbReference type="SAM" id="Phobius"/>
    </source>
</evidence>
<gene>
    <name evidence="2" type="ORF">H4W79_005189</name>
</gene>
<keyword evidence="1" id="KW-0812">Transmembrane</keyword>
<keyword evidence="3" id="KW-1185">Reference proteome</keyword>
<keyword evidence="1" id="KW-0472">Membrane</keyword>
<feature type="transmembrane region" description="Helical" evidence="1">
    <location>
        <begin position="6"/>
        <end position="24"/>
    </location>
</feature>
<proteinExistence type="predicted"/>
<dbReference type="EMBL" id="JADBDY010000001">
    <property type="protein sequence ID" value="MBE1460975.1"/>
    <property type="molecule type" value="Genomic_DNA"/>
</dbReference>
<accession>A0ABR9HPL9</accession>
<reference evidence="2 3" key="1">
    <citation type="submission" date="2020-10" db="EMBL/GenBank/DDBJ databases">
        <title>Sequencing the genomes of 1000 actinobacteria strains.</title>
        <authorList>
            <person name="Klenk H.-P."/>
        </authorList>
    </citation>
    <scope>NUCLEOTIDE SEQUENCE [LARGE SCALE GENOMIC DNA]</scope>
    <source>
        <strain evidence="2 3">DSM 45157</strain>
    </source>
</reference>
<dbReference type="RefSeq" id="WP_373295681.1">
    <property type="nucleotide sequence ID" value="NZ_BMXJ01000011.1"/>
</dbReference>
<sequence>MSTAEYAVGTVAAVALAGVLYLVVTGDTVTDALTSIIVDALRSGS</sequence>
<keyword evidence="1" id="KW-1133">Transmembrane helix</keyword>
<dbReference type="Pfam" id="PF14029">
    <property type="entry name" value="DUF4244"/>
    <property type="match status" value="1"/>
</dbReference>